<dbReference type="InterPro" id="IPR011250">
    <property type="entry name" value="OMP/PagP_B-barrel"/>
</dbReference>
<evidence type="ECO:0000259" key="3">
    <source>
        <dbReference type="Pfam" id="PF13505"/>
    </source>
</evidence>
<gene>
    <name evidence="4" type="ORF">FWJ25_10315</name>
</gene>
<accession>A0A5B0VJD4</accession>
<feature type="chain" id="PRO_5022926160" evidence="2">
    <location>
        <begin position="22"/>
        <end position="201"/>
    </location>
</feature>
<name>A0A5B0VJD4_9GAMM</name>
<keyword evidence="1 2" id="KW-0732">Signal</keyword>
<evidence type="ECO:0000313" key="5">
    <source>
        <dbReference type="Proteomes" id="UP000323161"/>
    </source>
</evidence>
<dbReference type="Gene3D" id="2.40.160.20">
    <property type="match status" value="1"/>
</dbReference>
<evidence type="ECO:0000313" key="4">
    <source>
        <dbReference type="EMBL" id="KAA1174009.1"/>
    </source>
</evidence>
<dbReference type="EMBL" id="VTUU01000004">
    <property type="protein sequence ID" value="KAA1174009.1"/>
    <property type="molecule type" value="Genomic_DNA"/>
</dbReference>
<organism evidence="4 5">
    <name type="scientific">Marinobacter salinexigens</name>
    <dbReference type="NCBI Taxonomy" id="2919747"/>
    <lineage>
        <taxon>Bacteria</taxon>
        <taxon>Pseudomonadati</taxon>
        <taxon>Pseudomonadota</taxon>
        <taxon>Gammaproteobacteria</taxon>
        <taxon>Pseudomonadales</taxon>
        <taxon>Marinobacteraceae</taxon>
        <taxon>Marinobacter</taxon>
    </lineage>
</organism>
<proteinExistence type="predicted"/>
<keyword evidence="5" id="KW-1185">Reference proteome</keyword>
<dbReference type="SUPFAM" id="SSF56925">
    <property type="entry name" value="OMPA-like"/>
    <property type="match status" value="1"/>
</dbReference>
<feature type="domain" description="Outer membrane protein beta-barrel" evidence="3">
    <location>
        <begin position="52"/>
        <end position="198"/>
    </location>
</feature>
<evidence type="ECO:0000256" key="1">
    <source>
        <dbReference type="ARBA" id="ARBA00022729"/>
    </source>
</evidence>
<protein>
    <submittedName>
        <fullName evidence="4">Porin family protein</fullName>
    </submittedName>
</protein>
<dbReference type="InterPro" id="IPR027385">
    <property type="entry name" value="Beta-barrel_OMP"/>
</dbReference>
<comment type="caution">
    <text evidence="4">The sequence shown here is derived from an EMBL/GenBank/DDBJ whole genome shotgun (WGS) entry which is preliminary data.</text>
</comment>
<feature type="signal peptide" evidence="2">
    <location>
        <begin position="1"/>
        <end position="21"/>
    </location>
</feature>
<dbReference type="AlphaFoldDB" id="A0A5B0VJD4"/>
<sequence length="201" mass="22678">MLTVLLTTLLATPLTATKAIADDTPRSDKHYIGILATALEHRSLGYHQTLPHTKEDGWSQAGTLVIGGHITDYAHAELRFGGGYSDAEISDDLTLSVDYYASWYMGLHYPITEYANVYGQGGFSYIHGEADLENRESNLNRQYRYLDEQYPASSFSVSWLVGLDFELFDDTFLVFEGGRLFKDTDTYANTFQFSSGLRYEF</sequence>
<reference evidence="4 5" key="1">
    <citation type="submission" date="2019-08" db="EMBL/GenBank/DDBJ databases">
        <title>Marinobacter ZYF650 sp. nov., a marine bacterium isolated from seawater of the Mariana trench.</title>
        <authorList>
            <person name="Ahmad W."/>
        </authorList>
    </citation>
    <scope>NUCLEOTIDE SEQUENCE [LARGE SCALE GENOMIC DNA]</scope>
    <source>
        <strain evidence="4 5">ZYF650</strain>
    </source>
</reference>
<evidence type="ECO:0000256" key="2">
    <source>
        <dbReference type="SAM" id="SignalP"/>
    </source>
</evidence>
<dbReference type="Pfam" id="PF13505">
    <property type="entry name" value="OMP_b-brl"/>
    <property type="match status" value="1"/>
</dbReference>
<dbReference type="Proteomes" id="UP000323161">
    <property type="component" value="Unassembled WGS sequence"/>
</dbReference>